<dbReference type="InterPro" id="IPR039425">
    <property type="entry name" value="RNA_pol_sigma-70-like"/>
</dbReference>
<dbReference type="InterPro" id="IPR036388">
    <property type="entry name" value="WH-like_DNA-bd_sf"/>
</dbReference>
<dbReference type="Gene3D" id="1.10.1740.10">
    <property type="match status" value="1"/>
</dbReference>
<evidence type="ECO:0000313" key="8">
    <source>
        <dbReference type="Proteomes" id="UP001501433"/>
    </source>
</evidence>
<dbReference type="PANTHER" id="PTHR43133:SF46">
    <property type="entry name" value="RNA POLYMERASE SIGMA-70 FACTOR ECF SUBFAMILY"/>
    <property type="match status" value="1"/>
</dbReference>
<feature type="domain" description="RNA polymerase sigma factor 70 region 4 type 2" evidence="6">
    <location>
        <begin position="112"/>
        <end position="161"/>
    </location>
</feature>
<reference evidence="8" key="1">
    <citation type="journal article" date="2019" name="Int. J. Syst. Evol. Microbiol.">
        <title>The Global Catalogue of Microorganisms (GCM) 10K type strain sequencing project: providing services to taxonomists for standard genome sequencing and annotation.</title>
        <authorList>
            <consortium name="The Broad Institute Genomics Platform"/>
            <consortium name="The Broad Institute Genome Sequencing Center for Infectious Disease"/>
            <person name="Wu L."/>
            <person name="Ma J."/>
        </authorList>
    </citation>
    <scope>NUCLEOTIDE SEQUENCE [LARGE SCALE GENOMIC DNA]</scope>
    <source>
        <strain evidence="8">JCM 18325</strain>
    </source>
</reference>
<protein>
    <submittedName>
        <fullName evidence="7">RNA polymerase sigma-70 factor</fullName>
    </submittedName>
</protein>
<proteinExistence type="inferred from homology"/>
<keyword evidence="4" id="KW-0804">Transcription</keyword>
<dbReference type="InterPro" id="IPR013324">
    <property type="entry name" value="RNA_pol_sigma_r3/r4-like"/>
</dbReference>
<dbReference type="InterPro" id="IPR013249">
    <property type="entry name" value="RNA_pol_sigma70_r4_t2"/>
</dbReference>
<dbReference type="Pfam" id="PF04542">
    <property type="entry name" value="Sigma70_r2"/>
    <property type="match status" value="1"/>
</dbReference>
<keyword evidence="2" id="KW-0805">Transcription regulation</keyword>
<comment type="caution">
    <text evidence="7">The sequence shown here is derived from an EMBL/GenBank/DDBJ whole genome shotgun (WGS) entry which is preliminary data.</text>
</comment>
<name>A0ABP9CZB6_9FLAO</name>
<evidence type="ECO:0000259" key="5">
    <source>
        <dbReference type="Pfam" id="PF04542"/>
    </source>
</evidence>
<dbReference type="Proteomes" id="UP001501433">
    <property type="component" value="Unassembled WGS sequence"/>
</dbReference>
<keyword evidence="3" id="KW-0731">Sigma factor</keyword>
<dbReference type="InterPro" id="IPR000792">
    <property type="entry name" value="Tscrpt_reg_LuxR_C"/>
</dbReference>
<dbReference type="InterPro" id="IPR014284">
    <property type="entry name" value="RNA_pol_sigma-70_dom"/>
</dbReference>
<keyword evidence="8" id="KW-1185">Reference proteome</keyword>
<feature type="domain" description="RNA polymerase sigma-70 region 2" evidence="5">
    <location>
        <begin position="17"/>
        <end position="81"/>
    </location>
</feature>
<dbReference type="NCBIfam" id="TIGR02985">
    <property type="entry name" value="Sig70_bacteroi1"/>
    <property type="match status" value="1"/>
</dbReference>
<gene>
    <name evidence="7" type="ORF">GCM10023330_28440</name>
</gene>
<dbReference type="EMBL" id="BAABJW010000005">
    <property type="protein sequence ID" value="GAA4817926.1"/>
    <property type="molecule type" value="Genomic_DNA"/>
</dbReference>
<evidence type="ECO:0000256" key="4">
    <source>
        <dbReference type="ARBA" id="ARBA00023163"/>
    </source>
</evidence>
<evidence type="ECO:0000313" key="7">
    <source>
        <dbReference type="EMBL" id="GAA4817926.1"/>
    </source>
</evidence>
<dbReference type="NCBIfam" id="TIGR02937">
    <property type="entry name" value="sigma70-ECF"/>
    <property type="match status" value="1"/>
</dbReference>
<dbReference type="Pfam" id="PF08281">
    <property type="entry name" value="Sigma70_r4_2"/>
    <property type="match status" value="1"/>
</dbReference>
<dbReference type="InterPro" id="IPR014327">
    <property type="entry name" value="RNA_pol_sigma70_bacteroid"/>
</dbReference>
<evidence type="ECO:0000256" key="2">
    <source>
        <dbReference type="ARBA" id="ARBA00023015"/>
    </source>
</evidence>
<dbReference type="PANTHER" id="PTHR43133">
    <property type="entry name" value="RNA POLYMERASE ECF-TYPE SIGMA FACTO"/>
    <property type="match status" value="1"/>
</dbReference>
<evidence type="ECO:0000259" key="6">
    <source>
        <dbReference type="Pfam" id="PF08281"/>
    </source>
</evidence>
<organism evidence="7 8">
    <name type="scientific">Litoribaculum gwangyangense</name>
    <dbReference type="NCBI Taxonomy" id="1130722"/>
    <lineage>
        <taxon>Bacteria</taxon>
        <taxon>Pseudomonadati</taxon>
        <taxon>Bacteroidota</taxon>
        <taxon>Flavobacteriia</taxon>
        <taxon>Flavobacteriales</taxon>
        <taxon>Flavobacteriaceae</taxon>
        <taxon>Litoribaculum</taxon>
    </lineage>
</organism>
<dbReference type="RefSeq" id="WP_345277984.1">
    <property type="nucleotide sequence ID" value="NZ_BAABJW010000005.1"/>
</dbReference>
<sequence length="179" mass="21155">MISQENLINKNTLKQIFDTYYEALVQYANKFLFLQDECEDLVQDVFVGLWESEKIFLDETSLKVYLYKAVRNKSYNVLKHNKVKNKYAEGAIQNLEDDNLFLKQILEEEIVRQLYQAIEILPSRKKEIIKMSLKGIKNSEIAENLGIKLQTVKTLKSQSYKILKEQFKELDTIIYFLII</sequence>
<comment type="similarity">
    <text evidence="1">Belongs to the sigma-70 factor family. ECF subfamily.</text>
</comment>
<dbReference type="SUPFAM" id="SSF88946">
    <property type="entry name" value="Sigma2 domain of RNA polymerase sigma factors"/>
    <property type="match status" value="1"/>
</dbReference>
<dbReference type="SUPFAM" id="SSF88659">
    <property type="entry name" value="Sigma3 and sigma4 domains of RNA polymerase sigma factors"/>
    <property type="match status" value="1"/>
</dbReference>
<dbReference type="InterPro" id="IPR007627">
    <property type="entry name" value="RNA_pol_sigma70_r2"/>
</dbReference>
<dbReference type="Gene3D" id="1.10.10.10">
    <property type="entry name" value="Winged helix-like DNA-binding domain superfamily/Winged helix DNA-binding domain"/>
    <property type="match status" value="1"/>
</dbReference>
<dbReference type="InterPro" id="IPR013325">
    <property type="entry name" value="RNA_pol_sigma_r2"/>
</dbReference>
<dbReference type="PRINTS" id="PR00038">
    <property type="entry name" value="HTHLUXR"/>
</dbReference>
<evidence type="ECO:0000256" key="1">
    <source>
        <dbReference type="ARBA" id="ARBA00010641"/>
    </source>
</evidence>
<evidence type="ECO:0000256" key="3">
    <source>
        <dbReference type="ARBA" id="ARBA00023082"/>
    </source>
</evidence>
<accession>A0ABP9CZB6</accession>